<evidence type="ECO:0000256" key="8">
    <source>
        <dbReference type="ARBA" id="ARBA00022833"/>
    </source>
</evidence>
<dbReference type="InterPro" id="IPR046456">
    <property type="entry name" value="PMI_typeI_C"/>
</dbReference>
<comment type="catalytic activity">
    <reaction evidence="1 12">
        <text>D-mannose 6-phosphate = D-fructose 6-phosphate</text>
        <dbReference type="Rhea" id="RHEA:12356"/>
        <dbReference type="ChEBI" id="CHEBI:58735"/>
        <dbReference type="ChEBI" id="CHEBI:61527"/>
        <dbReference type="EC" id="5.3.1.8"/>
    </reaction>
</comment>
<accession>A0A0C3EPG6</accession>
<name>A0A0C3EPG6_9AGAM</name>
<evidence type="ECO:0000259" key="16">
    <source>
        <dbReference type="Pfam" id="PF20511"/>
    </source>
</evidence>
<evidence type="ECO:0000256" key="13">
    <source>
        <dbReference type="RuleBase" id="RU004189"/>
    </source>
</evidence>
<feature type="binding site" evidence="11">
    <location>
        <position position="112"/>
    </location>
    <ligand>
        <name>Zn(2+)</name>
        <dbReference type="ChEBI" id="CHEBI:29105"/>
    </ligand>
</feature>
<dbReference type="GO" id="GO:0008270">
    <property type="term" value="F:zinc ion binding"/>
    <property type="evidence" value="ECO:0007669"/>
    <property type="project" value="InterPro"/>
</dbReference>
<dbReference type="PANTHER" id="PTHR10309:SF0">
    <property type="entry name" value="MANNOSE-6-PHOSPHATE ISOMERASE"/>
    <property type="match status" value="1"/>
</dbReference>
<dbReference type="PROSITE" id="PS00966">
    <property type="entry name" value="PMI_I_2"/>
    <property type="match status" value="1"/>
</dbReference>
<comment type="cofactor">
    <cofactor evidence="11 12">
        <name>Zn(2+)</name>
        <dbReference type="ChEBI" id="CHEBI:29105"/>
    </cofactor>
    <text evidence="11 12">Binds 1 zinc ion per subunit.</text>
</comment>
<reference evidence="18 19" key="1">
    <citation type="submission" date="2014-04" db="EMBL/GenBank/DDBJ databases">
        <authorList>
            <consortium name="DOE Joint Genome Institute"/>
            <person name="Kuo A."/>
            <person name="Kohler A."/>
            <person name="Nagy L.G."/>
            <person name="Floudas D."/>
            <person name="Copeland A."/>
            <person name="Barry K.W."/>
            <person name="Cichocki N."/>
            <person name="Veneault-Fourrey C."/>
            <person name="LaButti K."/>
            <person name="Lindquist E.A."/>
            <person name="Lipzen A."/>
            <person name="Lundell T."/>
            <person name="Morin E."/>
            <person name="Murat C."/>
            <person name="Sun H."/>
            <person name="Tunlid A."/>
            <person name="Henrissat B."/>
            <person name="Grigoriev I.V."/>
            <person name="Hibbett D.S."/>
            <person name="Martin F."/>
            <person name="Nordberg H.P."/>
            <person name="Cantor M.N."/>
            <person name="Hua S.X."/>
        </authorList>
    </citation>
    <scope>NUCLEOTIDE SEQUENCE [LARGE SCALE GENOMIC DNA]</scope>
    <source>
        <strain evidence="18 19">Foug A</strain>
    </source>
</reference>
<dbReference type="UniPathway" id="UPA00126">
    <property type="reaction ID" value="UER00423"/>
</dbReference>
<dbReference type="OrthoDB" id="6605218at2759"/>
<evidence type="ECO:0000256" key="2">
    <source>
        <dbReference type="ARBA" id="ARBA00002564"/>
    </source>
</evidence>
<dbReference type="FunCoup" id="A0A0C3EPG6">
    <property type="interactions" value="422"/>
</dbReference>
<feature type="domain" description="Phosphomannose isomerase type I helical insertion" evidence="17">
    <location>
        <begin position="182"/>
        <end position="252"/>
    </location>
</feature>
<dbReference type="GO" id="GO:0004476">
    <property type="term" value="F:mannose-6-phosphate isomerase activity"/>
    <property type="evidence" value="ECO:0007669"/>
    <property type="project" value="UniProtKB-EC"/>
</dbReference>
<dbReference type="InterPro" id="IPR046457">
    <property type="entry name" value="PMI_typeI_cat"/>
</dbReference>
<dbReference type="PRINTS" id="PR00714">
    <property type="entry name" value="MAN6PISMRASE"/>
</dbReference>
<feature type="domain" description="Phosphomannose isomerase type I C-terminal" evidence="15">
    <location>
        <begin position="331"/>
        <end position="373"/>
    </location>
</feature>
<dbReference type="AlphaFoldDB" id="A0A0C3EPG6"/>
<feature type="binding site" evidence="11">
    <location>
        <position position="110"/>
    </location>
    <ligand>
        <name>Zn(2+)</name>
        <dbReference type="ChEBI" id="CHEBI:29105"/>
    </ligand>
</feature>
<evidence type="ECO:0000256" key="10">
    <source>
        <dbReference type="PIRSR" id="PIRSR001480-1"/>
    </source>
</evidence>
<dbReference type="InterPro" id="IPR016305">
    <property type="entry name" value="Mannose-6-P_Isomerase"/>
</dbReference>
<evidence type="ECO:0000259" key="15">
    <source>
        <dbReference type="Pfam" id="PF01238"/>
    </source>
</evidence>
<evidence type="ECO:0000313" key="18">
    <source>
        <dbReference type="EMBL" id="KIM69721.1"/>
    </source>
</evidence>
<reference evidence="19" key="2">
    <citation type="submission" date="2015-01" db="EMBL/GenBank/DDBJ databases">
        <title>Evolutionary Origins and Diversification of the Mycorrhizal Mutualists.</title>
        <authorList>
            <consortium name="DOE Joint Genome Institute"/>
            <consortium name="Mycorrhizal Genomics Consortium"/>
            <person name="Kohler A."/>
            <person name="Kuo A."/>
            <person name="Nagy L.G."/>
            <person name="Floudas D."/>
            <person name="Copeland A."/>
            <person name="Barry K.W."/>
            <person name="Cichocki N."/>
            <person name="Veneault-Fourrey C."/>
            <person name="LaButti K."/>
            <person name="Lindquist E.A."/>
            <person name="Lipzen A."/>
            <person name="Lundell T."/>
            <person name="Morin E."/>
            <person name="Murat C."/>
            <person name="Riley R."/>
            <person name="Ohm R."/>
            <person name="Sun H."/>
            <person name="Tunlid A."/>
            <person name="Henrissat B."/>
            <person name="Grigoriev I.V."/>
            <person name="Hibbett D.S."/>
            <person name="Martin F."/>
        </authorList>
    </citation>
    <scope>NUCLEOTIDE SEQUENCE [LARGE SCALE GENOMIC DNA]</scope>
    <source>
        <strain evidence="19">Foug A</strain>
    </source>
</reference>
<feature type="domain" description="Phosphomannose isomerase type I catalytic" evidence="16">
    <location>
        <begin position="8"/>
        <end position="153"/>
    </location>
</feature>
<dbReference type="FunFam" id="2.60.120.10:FF:000044">
    <property type="entry name" value="Mannose-6-phosphate isomerase"/>
    <property type="match status" value="1"/>
</dbReference>
<keyword evidence="7 11" id="KW-0479">Metal-binding</keyword>
<evidence type="ECO:0000256" key="5">
    <source>
        <dbReference type="ARBA" id="ARBA00011956"/>
    </source>
</evidence>
<feature type="binding site" evidence="11">
    <location>
        <position position="271"/>
    </location>
    <ligand>
        <name>Zn(2+)</name>
        <dbReference type="ChEBI" id="CHEBI:29105"/>
    </ligand>
</feature>
<sequence>MSKINPVFLITPTTQKYEWGKIGNSSRVAQLLKSAASDFVLDESTPYAELWMGTHVKSPSGVTDSNNTLREVLAEHPELLGDVSSVFDTTNGNLPFLLKVLSIGKALSIQTHPDKKTAEKLHAEQPKIYTDPNHKPELALALTRFRGLCGFMPIPDIKMYLSVVPEFNSLIPGHVVHRFEGASEDDEKSALKELFSCLMTADIENVKEQLSNLVERYQGGGVTRVEQGIKDLVLTLNSQFPGDVGVFCCFVLNYVELKPREAIFLGAGEPHAYVAGDIIECMANSDNVIRAGLTPKLKDIPNLVNGLTYKTAKVDQHMIKPELFQFTYTTIYNPPILDFTVLGVDIPQNDRSTHEALSGPSISIVTWGSGSVSWDEGYPVQLLAGSVVFIGANTKVSFTSKDQGMTLYRAFVAVSL</sequence>
<dbReference type="Pfam" id="PF20511">
    <property type="entry name" value="PMI_typeI_cat"/>
    <property type="match status" value="1"/>
</dbReference>
<dbReference type="PIRSF" id="PIRSF001480">
    <property type="entry name" value="Mannose-6-phosphate_isomerase"/>
    <property type="match status" value="1"/>
</dbReference>
<evidence type="ECO:0000256" key="11">
    <source>
        <dbReference type="PIRSR" id="PIRSR001480-2"/>
    </source>
</evidence>
<comment type="pathway">
    <text evidence="3 14">Nucleotide-sugar biosynthesis; GDP-alpha-D-mannose biosynthesis; alpha-D-mannose 1-phosphate from D-fructose 6-phosphate: step 1/2.</text>
</comment>
<dbReference type="EC" id="5.3.1.8" evidence="5 12"/>
<dbReference type="InParanoid" id="A0A0C3EPG6"/>
<comment type="function">
    <text evidence="2">Involved in the synthesis of the GDP-mannose and dolichol-phosphate-mannose required for a number of critical mannosyl transfer reactions.</text>
</comment>
<evidence type="ECO:0000256" key="9">
    <source>
        <dbReference type="ARBA" id="ARBA00023235"/>
    </source>
</evidence>
<evidence type="ECO:0000256" key="14">
    <source>
        <dbReference type="RuleBase" id="RU004248"/>
    </source>
</evidence>
<dbReference type="CDD" id="cd07011">
    <property type="entry name" value="cupin_PMI_type_I_N"/>
    <property type="match status" value="1"/>
</dbReference>
<comment type="similarity">
    <text evidence="4 13">Belongs to the mannose-6-phosphate isomerase type 1 family.</text>
</comment>
<dbReference type="GO" id="GO:0009298">
    <property type="term" value="P:GDP-mannose biosynthetic process"/>
    <property type="evidence" value="ECO:0007669"/>
    <property type="project" value="UniProtKB-UniPathway"/>
</dbReference>
<dbReference type="GO" id="GO:0005975">
    <property type="term" value="P:carbohydrate metabolic process"/>
    <property type="evidence" value="ECO:0007669"/>
    <property type="project" value="InterPro"/>
</dbReference>
<dbReference type="STRING" id="1036808.A0A0C3EPG6"/>
<dbReference type="Proteomes" id="UP000053989">
    <property type="component" value="Unassembled WGS sequence"/>
</dbReference>
<gene>
    <name evidence="18" type="ORF">SCLCIDRAFT_1208231</name>
</gene>
<dbReference type="InterPro" id="IPR001250">
    <property type="entry name" value="Man6P_Isoase-1"/>
</dbReference>
<dbReference type="NCBIfam" id="TIGR00218">
    <property type="entry name" value="manA"/>
    <property type="match status" value="1"/>
</dbReference>
<organism evidence="18 19">
    <name type="scientific">Scleroderma citrinum Foug A</name>
    <dbReference type="NCBI Taxonomy" id="1036808"/>
    <lineage>
        <taxon>Eukaryota</taxon>
        <taxon>Fungi</taxon>
        <taxon>Dikarya</taxon>
        <taxon>Basidiomycota</taxon>
        <taxon>Agaricomycotina</taxon>
        <taxon>Agaricomycetes</taxon>
        <taxon>Agaricomycetidae</taxon>
        <taxon>Boletales</taxon>
        <taxon>Sclerodermatineae</taxon>
        <taxon>Sclerodermataceae</taxon>
        <taxon>Scleroderma</taxon>
    </lineage>
</organism>
<dbReference type="InterPro" id="IPR018050">
    <property type="entry name" value="Pmannose_isomerase-type1_CS"/>
</dbReference>
<dbReference type="InterPro" id="IPR046458">
    <property type="entry name" value="PMI_typeI_hel"/>
</dbReference>
<feature type="binding site" evidence="11">
    <location>
        <position position="137"/>
    </location>
    <ligand>
        <name>Zn(2+)</name>
        <dbReference type="ChEBI" id="CHEBI:29105"/>
    </ligand>
</feature>
<protein>
    <recommendedName>
        <fullName evidence="6 12">Mannose-6-phosphate isomerase</fullName>
        <ecNumber evidence="5 12">5.3.1.8</ecNumber>
    </recommendedName>
</protein>
<dbReference type="Gene3D" id="1.10.441.10">
    <property type="entry name" value="Phosphomannose Isomerase, domain 2"/>
    <property type="match status" value="1"/>
</dbReference>
<evidence type="ECO:0000313" key="19">
    <source>
        <dbReference type="Proteomes" id="UP000053989"/>
    </source>
</evidence>
<evidence type="ECO:0000256" key="6">
    <source>
        <dbReference type="ARBA" id="ARBA00018236"/>
    </source>
</evidence>
<dbReference type="Pfam" id="PF20512">
    <property type="entry name" value="PMI_typeI_hel"/>
    <property type="match status" value="1"/>
</dbReference>
<dbReference type="Gene3D" id="2.60.120.10">
    <property type="entry name" value="Jelly Rolls"/>
    <property type="match status" value="2"/>
</dbReference>
<evidence type="ECO:0000256" key="12">
    <source>
        <dbReference type="RuleBase" id="RU000611"/>
    </source>
</evidence>
<dbReference type="GO" id="GO:0005829">
    <property type="term" value="C:cytosol"/>
    <property type="evidence" value="ECO:0007669"/>
    <property type="project" value="TreeGrafter"/>
</dbReference>
<dbReference type="InterPro" id="IPR014710">
    <property type="entry name" value="RmlC-like_jellyroll"/>
</dbReference>
<dbReference type="PROSITE" id="PS00965">
    <property type="entry name" value="PMI_I_1"/>
    <property type="match status" value="1"/>
</dbReference>
<dbReference type="EMBL" id="KN822006">
    <property type="protein sequence ID" value="KIM69721.1"/>
    <property type="molecule type" value="Genomic_DNA"/>
</dbReference>
<dbReference type="SUPFAM" id="SSF51182">
    <property type="entry name" value="RmlC-like cupins"/>
    <property type="match status" value="1"/>
</dbReference>
<evidence type="ECO:0000256" key="4">
    <source>
        <dbReference type="ARBA" id="ARBA00010772"/>
    </source>
</evidence>
<dbReference type="PANTHER" id="PTHR10309">
    <property type="entry name" value="MANNOSE-6-PHOSPHATE ISOMERASE"/>
    <property type="match status" value="1"/>
</dbReference>
<dbReference type="Pfam" id="PF01238">
    <property type="entry name" value="PMI_typeI_C"/>
    <property type="match status" value="1"/>
</dbReference>
<feature type="active site" evidence="10">
    <location>
        <position position="290"/>
    </location>
</feature>
<dbReference type="InterPro" id="IPR011051">
    <property type="entry name" value="RmlC_Cupin_sf"/>
</dbReference>
<keyword evidence="19" id="KW-1185">Reference proteome</keyword>
<keyword evidence="9 12" id="KW-0413">Isomerase</keyword>
<keyword evidence="8 11" id="KW-0862">Zinc</keyword>
<dbReference type="HOGENOM" id="CLU_026967_0_0_1"/>
<evidence type="ECO:0000256" key="1">
    <source>
        <dbReference type="ARBA" id="ARBA00000757"/>
    </source>
</evidence>
<evidence type="ECO:0000256" key="3">
    <source>
        <dbReference type="ARBA" id="ARBA00004666"/>
    </source>
</evidence>
<evidence type="ECO:0000256" key="7">
    <source>
        <dbReference type="ARBA" id="ARBA00022723"/>
    </source>
</evidence>
<evidence type="ECO:0000259" key="17">
    <source>
        <dbReference type="Pfam" id="PF20512"/>
    </source>
</evidence>
<proteinExistence type="inferred from homology"/>